<dbReference type="PROSITE" id="PS51186">
    <property type="entry name" value="GNAT"/>
    <property type="match status" value="1"/>
</dbReference>
<keyword evidence="11" id="KW-0808">Transferase</keyword>
<dbReference type="PROSITE" id="PS01011">
    <property type="entry name" value="FOLYLPOLYGLU_SYNT_1"/>
    <property type="match status" value="1"/>
</dbReference>
<evidence type="ECO:0000313" key="11">
    <source>
        <dbReference type="EMBL" id="MDM8196055.1"/>
    </source>
</evidence>
<feature type="domain" description="N-acetyltransferase" evidence="10">
    <location>
        <begin position="1"/>
        <end position="125"/>
    </location>
</feature>
<dbReference type="Pfam" id="PF02875">
    <property type="entry name" value="Mur_ligase_C"/>
    <property type="match status" value="1"/>
</dbReference>
<dbReference type="Gene3D" id="3.90.190.20">
    <property type="entry name" value="Mur ligase, C-terminal domain"/>
    <property type="match status" value="1"/>
</dbReference>
<dbReference type="InterPro" id="IPR036615">
    <property type="entry name" value="Mur_ligase_C_dom_sf"/>
</dbReference>
<keyword evidence="4" id="KW-0479">Metal-binding</keyword>
<dbReference type="GO" id="GO:0016746">
    <property type="term" value="F:acyltransferase activity"/>
    <property type="evidence" value="ECO:0007669"/>
    <property type="project" value="UniProtKB-KW"/>
</dbReference>
<name>A0ABT7UIS9_9FIRM</name>
<evidence type="ECO:0000256" key="2">
    <source>
        <dbReference type="ARBA" id="ARBA00013025"/>
    </source>
</evidence>
<keyword evidence="6" id="KW-0067">ATP-binding</keyword>
<evidence type="ECO:0000313" key="12">
    <source>
        <dbReference type="Proteomes" id="UP001529275"/>
    </source>
</evidence>
<keyword evidence="12" id="KW-1185">Reference proteome</keyword>
<dbReference type="PROSITE" id="PS01012">
    <property type="entry name" value="FOLYLPOLYGLU_SYNT_2"/>
    <property type="match status" value="1"/>
</dbReference>
<dbReference type="Gene3D" id="3.40.630.30">
    <property type="match status" value="1"/>
</dbReference>
<evidence type="ECO:0000256" key="4">
    <source>
        <dbReference type="ARBA" id="ARBA00022723"/>
    </source>
</evidence>
<dbReference type="InterPro" id="IPR000182">
    <property type="entry name" value="GNAT_dom"/>
</dbReference>
<dbReference type="Gene3D" id="3.40.1190.10">
    <property type="entry name" value="Mur-like, catalytic domain"/>
    <property type="match status" value="1"/>
</dbReference>
<evidence type="ECO:0000256" key="3">
    <source>
        <dbReference type="ARBA" id="ARBA00022598"/>
    </source>
</evidence>
<keyword evidence="7" id="KW-0460">Magnesium</keyword>
<dbReference type="EC" id="6.3.2.17" evidence="2"/>
<accession>A0ABT7UIS9</accession>
<comment type="caution">
    <text evidence="11">The sequence shown here is derived from an EMBL/GenBank/DDBJ whole genome shotgun (WGS) entry which is preliminary data.</text>
</comment>
<dbReference type="Proteomes" id="UP001529275">
    <property type="component" value="Unassembled WGS sequence"/>
</dbReference>
<comment type="similarity">
    <text evidence="1">Belongs to the folylpolyglutamate synthase family.</text>
</comment>
<dbReference type="SUPFAM" id="SSF55729">
    <property type="entry name" value="Acyl-CoA N-acyltransferases (Nat)"/>
    <property type="match status" value="1"/>
</dbReference>
<evidence type="ECO:0000256" key="8">
    <source>
        <dbReference type="ARBA" id="ARBA00030592"/>
    </source>
</evidence>
<dbReference type="InterPro" id="IPR018109">
    <property type="entry name" value="Folylpolyglutamate_synth_CS"/>
</dbReference>
<dbReference type="Pfam" id="PF08245">
    <property type="entry name" value="Mur_ligase_M"/>
    <property type="match status" value="1"/>
</dbReference>
<dbReference type="PANTHER" id="PTHR11136:SF0">
    <property type="entry name" value="DIHYDROFOLATE SYNTHETASE-RELATED"/>
    <property type="match status" value="1"/>
</dbReference>
<dbReference type="InterPro" id="IPR013221">
    <property type="entry name" value="Mur_ligase_cen"/>
</dbReference>
<evidence type="ECO:0000259" key="10">
    <source>
        <dbReference type="PROSITE" id="PS51186"/>
    </source>
</evidence>
<comment type="catalytic activity">
    <reaction evidence="9">
        <text>(6S)-5,6,7,8-tetrahydrofolyl-(gamma-L-Glu)(n) + L-glutamate + ATP = (6S)-5,6,7,8-tetrahydrofolyl-(gamma-L-Glu)(n+1) + ADP + phosphate + H(+)</text>
        <dbReference type="Rhea" id="RHEA:10580"/>
        <dbReference type="Rhea" id="RHEA-COMP:14738"/>
        <dbReference type="Rhea" id="RHEA-COMP:14740"/>
        <dbReference type="ChEBI" id="CHEBI:15378"/>
        <dbReference type="ChEBI" id="CHEBI:29985"/>
        <dbReference type="ChEBI" id="CHEBI:30616"/>
        <dbReference type="ChEBI" id="CHEBI:43474"/>
        <dbReference type="ChEBI" id="CHEBI:141005"/>
        <dbReference type="ChEBI" id="CHEBI:456216"/>
        <dbReference type="EC" id="6.3.2.17"/>
    </reaction>
</comment>
<dbReference type="InterPro" id="IPR016181">
    <property type="entry name" value="Acyl_CoA_acyltransferase"/>
</dbReference>
<dbReference type="PANTHER" id="PTHR11136">
    <property type="entry name" value="FOLYLPOLYGLUTAMATE SYNTHASE-RELATED"/>
    <property type="match status" value="1"/>
</dbReference>
<dbReference type="InterPro" id="IPR036565">
    <property type="entry name" value="Mur-like_cat_sf"/>
</dbReference>
<evidence type="ECO:0000256" key="6">
    <source>
        <dbReference type="ARBA" id="ARBA00022840"/>
    </source>
</evidence>
<sequence length="536" mass="62459">MELRILRGHEIKEAAQLFYNDQQSLLEILTLSRQKKLFFIGAFEKKLVGVIGIYEFQHIKYLCVLESYRHQGIASDLIRKAIQLSCDDLYVTVSQTLEPLYKQLGFEILEDQLTEQKLVYRHQIQKRFTHYQQVHDFIASQKQRVYALDNFKRFMKDMGNPQILLKSIHIGGTNGKGSTTNYIRSVLQNAGYKVATFTSPVLVTRLEIMRINNQHIQEDEIITYANRYMDLCLEYELSMFEIEVFIAIMFFIKHRVDFAVFEVGLGGDLDATNIIYPMICANTNIGLDHVEYLGNTYEQIARTKAGIVKEGIPYVTGEKKSECLNVFQNICDKLHSPLIQTRHIENIQDHGYYLTYDYRHYHVRLNTSAIYQCQNSALAIEILEYLKEYEYLTYTDEQLLNGLLEATWAGRFETVCQHPLIIIDGAHNKEGIEAFYQSAKKYSHIKIIFSALKDKDTHAMMEMLLKLTDDITVCEFDFYRAQTVEKLAENFPVKIEKDWHKAIDQAFLHEGVVFVTGSLYFLAQVRPYILEHQKNK</sequence>
<reference evidence="12" key="1">
    <citation type="submission" date="2023-06" db="EMBL/GenBank/DDBJ databases">
        <title>Identification and characterization of horizontal gene transfer across gut microbiota members of farm animals based on homology search.</title>
        <authorList>
            <person name="Zeman M."/>
            <person name="Kubasova T."/>
            <person name="Jahodarova E."/>
            <person name="Nykrynova M."/>
            <person name="Rychlik I."/>
        </authorList>
    </citation>
    <scope>NUCLEOTIDE SEQUENCE [LARGE SCALE GENOMIC DNA]</scope>
    <source>
        <strain evidence="12">ET341</strain>
    </source>
</reference>
<dbReference type="CDD" id="cd04301">
    <property type="entry name" value="NAT_SF"/>
    <property type="match status" value="1"/>
</dbReference>
<evidence type="ECO:0000256" key="7">
    <source>
        <dbReference type="ARBA" id="ARBA00022842"/>
    </source>
</evidence>
<keyword evidence="3" id="KW-0436">Ligase</keyword>
<protein>
    <recommendedName>
        <fullName evidence="2">tetrahydrofolate synthase</fullName>
        <ecNumber evidence="2">6.3.2.17</ecNumber>
    </recommendedName>
    <alternativeName>
        <fullName evidence="8">Tetrahydrofolylpolyglutamate synthase</fullName>
    </alternativeName>
</protein>
<evidence type="ECO:0000256" key="5">
    <source>
        <dbReference type="ARBA" id="ARBA00022741"/>
    </source>
</evidence>
<organism evidence="11 12">
    <name type="scientific">Massilimicrobiota timonensis</name>
    <dbReference type="NCBI Taxonomy" id="1776392"/>
    <lineage>
        <taxon>Bacteria</taxon>
        <taxon>Bacillati</taxon>
        <taxon>Bacillota</taxon>
        <taxon>Erysipelotrichia</taxon>
        <taxon>Erysipelotrichales</taxon>
        <taxon>Erysipelotrichaceae</taxon>
        <taxon>Massilimicrobiota</taxon>
    </lineage>
</organism>
<dbReference type="EMBL" id="JAUDCK010000021">
    <property type="protein sequence ID" value="MDM8196055.1"/>
    <property type="molecule type" value="Genomic_DNA"/>
</dbReference>
<keyword evidence="11" id="KW-0012">Acyltransferase</keyword>
<dbReference type="SUPFAM" id="SSF53623">
    <property type="entry name" value="MurD-like peptide ligases, catalytic domain"/>
    <property type="match status" value="1"/>
</dbReference>
<evidence type="ECO:0000256" key="9">
    <source>
        <dbReference type="ARBA" id="ARBA00047493"/>
    </source>
</evidence>
<gene>
    <name evidence="11" type="ORF">QUV98_06990</name>
</gene>
<proteinExistence type="inferred from homology"/>
<dbReference type="SUPFAM" id="SSF53244">
    <property type="entry name" value="MurD-like peptide ligases, peptide-binding domain"/>
    <property type="match status" value="1"/>
</dbReference>
<dbReference type="NCBIfam" id="TIGR01499">
    <property type="entry name" value="folC"/>
    <property type="match status" value="1"/>
</dbReference>
<keyword evidence="5" id="KW-0547">Nucleotide-binding</keyword>
<dbReference type="InterPro" id="IPR001645">
    <property type="entry name" value="Folylpolyglutamate_synth"/>
</dbReference>
<reference evidence="11 12" key="2">
    <citation type="submission" date="2023-06" db="EMBL/GenBank/DDBJ databases">
        <authorList>
            <person name="Zeman M."/>
            <person name="Kubasova T."/>
            <person name="Jahodarova E."/>
            <person name="Nykrynova M."/>
            <person name="Rychlik I."/>
        </authorList>
    </citation>
    <scope>NUCLEOTIDE SEQUENCE [LARGE SCALE GENOMIC DNA]</scope>
    <source>
        <strain evidence="11 12">ET341</strain>
    </source>
</reference>
<dbReference type="RefSeq" id="WP_289527758.1">
    <property type="nucleotide sequence ID" value="NZ_JAUDCK010000021.1"/>
</dbReference>
<evidence type="ECO:0000256" key="1">
    <source>
        <dbReference type="ARBA" id="ARBA00008276"/>
    </source>
</evidence>
<dbReference type="Pfam" id="PF13673">
    <property type="entry name" value="Acetyltransf_10"/>
    <property type="match status" value="1"/>
</dbReference>
<dbReference type="InterPro" id="IPR004101">
    <property type="entry name" value="Mur_ligase_C"/>
</dbReference>